<proteinExistence type="predicted"/>
<reference evidence="2 3" key="1">
    <citation type="submission" date="2015-09" db="EMBL/GenBank/DDBJ databases">
        <title>Draft genome of a European isolate of the apple canker pathogen Neonectria ditissima.</title>
        <authorList>
            <person name="Gomez-Cortecero A."/>
            <person name="Harrison R.J."/>
            <person name="Armitage A.D."/>
        </authorList>
    </citation>
    <scope>NUCLEOTIDE SEQUENCE [LARGE SCALE GENOMIC DNA]</scope>
    <source>
        <strain evidence="2 3">R09/05</strain>
    </source>
</reference>
<accession>A0A0P7B7M4</accession>
<keyword evidence="3" id="KW-1185">Reference proteome</keyword>
<dbReference type="OrthoDB" id="5076406at2759"/>
<evidence type="ECO:0000256" key="1">
    <source>
        <dbReference type="SAM" id="MobiDB-lite"/>
    </source>
</evidence>
<evidence type="ECO:0000313" key="2">
    <source>
        <dbReference type="EMBL" id="KPM37942.1"/>
    </source>
</evidence>
<feature type="region of interest" description="Disordered" evidence="1">
    <location>
        <begin position="285"/>
        <end position="334"/>
    </location>
</feature>
<comment type="caution">
    <text evidence="2">The sequence shown here is derived from an EMBL/GenBank/DDBJ whole genome shotgun (WGS) entry which is preliminary data.</text>
</comment>
<dbReference type="EMBL" id="LKCW01000149">
    <property type="protein sequence ID" value="KPM37942.1"/>
    <property type="molecule type" value="Genomic_DNA"/>
</dbReference>
<organism evidence="2 3">
    <name type="scientific">Neonectria ditissima</name>
    <dbReference type="NCBI Taxonomy" id="78410"/>
    <lineage>
        <taxon>Eukaryota</taxon>
        <taxon>Fungi</taxon>
        <taxon>Dikarya</taxon>
        <taxon>Ascomycota</taxon>
        <taxon>Pezizomycotina</taxon>
        <taxon>Sordariomycetes</taxon>
        <taxon>Hypocreomycetidae</taxon>
        <taxon>Hypocreales</taxon>
        <taxon>Nectriaceae</taxon>
        <taxon>Neonectria</taxon>
    </lineage>
</organism>
<dbReference type="AlphaFoldDB" id="A0A0P7B7M4"/>
<evidence type="ECO:0000313" key="3">
    <source>
        <dbReference type="Proteomes" id="UP000050424"/>
    </source>
</evidence>
<gene>
    <name evidence="2" type="ORF">AK830_g8643</name>
</gene>
<protein>
    <submittedName>
        <fullName evidence="2">Uncharacterized protein</fullName>
    </submittedName>
</protein>
<feature type="compositionally biased region" description="Basic and acidic residues" evidence="1">
    <location>
        <begin position="306"/>
        <end position="317"/>
    </location>
</feature>
<dbReference type="Proteomes" id="UP000050424">
    <property type="component" value="Unassembled WGS sequence"/>
</dbReference>
<name>A0A0P7B7M4_9HYPO</name>
<sequence length="425" mass="48274">MCMTCIVHITNCETQRPALISLGRGIITRYPYEEPPRCVHGATAKPTECASHGSCCRVHVWEICCMGHSGESCFGMQDFHVTETPENEHTLLERQGQGIKPPVALQKSKPGIEHYLRFSTKRNFYEAGSQIAHWGLKAKILYALLDHDCFREESGFLLQRLEETFDRWKRSCFEWASLRNEWVWIARLGLAEQCPQESEWIETLHDEIPLRMDAEAYLWPGITPYMFSHPDNDSTYEKIVHIAECSLDRRRQEVRDRLASLGSSDGCPPGPIEMCGKGEPAPIFKNSVHRDEPTTRHMSSLMSPREPPEKHLPDREVSGNNVPTLHEDTEPDDLVVIRPTPPPWENDQGGALTSSYAETGLDESFATPPMQANDKNAISALHEGLEPDELFDIPETPPRQAKDRVAAGAKFEIYSFHYRILEQPE</sequence>